<evidence type="ECO:0000313" key="5">
    <source>
        <dbReference type="Proteomes" id="UP000050898"/>
    </source>
</evidence>
<evidence type="ECO:0000256" key="3">
    <source>
        <dbReference type="RuleBase" id="RU000363"/>
    </source>
</evidence>
<reference evidence="4 5" key="1">
    <citation type="journal article" date="2015" name="Genome Announc.">
        <title>Expanding the biotechnology potential of lactobacilli through comparative genomics of 213 strains and associated genera.</title>
        <authorList>
            <person name="Sun Z."/>
            <person name="Harris H.M."/>
            <person name="McCann A."/>
            <person name="Guo C."/>
            <person name="Argimon S."/>
            <person name="Zhang W."/>
            <person name="Yang X."/>
            <person name="Jeffery I.B."/>
            <person name="Cooney J.C."/>
            <person name="Kagawa T.F."/>
            <person name="Liu W."/>
            <person name="Song Y."/>
            <person name="Salvetti E."/>
            <person name="Wrobel A."/>
            <person name="Rasinkangas P."/>
            <person name="Parkhill J."/>
            <person name="Rea M.C."/>
            <person name="O'Sullivan O."/>
            <person name="Ritari J."/>
            <person name="Douillard F.P."/>
            <person name="Paul Ross R."/>
            <person name="Yang R."/>
            <person name="Briner A.E."/>
            <person name="Felis G.E."/>
            <person name="de Vos W.M."/>
            <person name="Barrangou R."/>
            <person name="Klaenhammer T.R."/>
            <person name="Caufield P.W."/>
            <person name="Cui Y."/>
            <person name="Zhang H."/>
            <person name="O'Toole P.W."/>
        </authorList>
    </citation>
    <scope>NUCLEOTIDE SEQUENCE [LARGE SCALE GENOMIC DNA]</scope>
    <source>
        <strain evidence="4 5">DSM 20444</strain>
    </source>
</reference>
<comment type="caution">
    <text evidence="4">The sequence shown here is derived from an EMBL/GenBank/DDBJ whole genome shotgun (WGS) entry which is preliminary data.</text>
</comment>
<dbReference type="PATRIC" id="fig|1046596.6.peg.2086"/>
<gene>
    <name evidence="4" type="ORF">FD00_GL001990</name>
</gene>
<dbReference type="AlphaFoldDB" id="A0A0R2E7Z3"/>
<dbReference type="EMBL" id="AYYH01000058">
    <property type="protein sequence ID" value="KRN08666.1"/>
    <property type="molecule type" value="Genomic_DNA"/>
</dbReference>
<keyword evidence="5" id="KW-1185">Reference proteome</keyword>
<dbReference type="GO" id="GO:0016491">
    <property type="term" value="F:oxidoreductase activity"/>
    <property type="evidence" value="ECO:0007669"/>
    <property type="project" value="UniProtKB-KW"/>
</dbReference>
<dbReference type="CDD" id="cd05374">
    <property type="entry name" value="17beta-HSD-like_SDR_c"/>
    <property type="match status" value="1"/>
</dbReference>
<sequence>MLVSGYQLMKGGIRMSKKNQVWFVTGSSSGFGKALVEELIHESYPVVATARKLSSLSDLPTGEADVLKLSLDVTKPEQIHEAVSQAEEHFGFIDVLVNNAGYGYFGAVEESDQSEVRRMMETNFWGANDMTLALLPKMREHRSGRIINVTSIGGLATFPTFAYYHATKFAMEGLFQSLRKQVAPFGIQITNVEPGAFRTKWAGASHKGATNLIDDYNLVHKARIASETRSGSQDGNPKLAAKAFIKLANMEKQPMHYLFGKDAYQTAVSTYKQALDEFEAYRHDATHLSFGDDDYWEK</sequence>
<evidence type="ECO:0000313" key="4">
    <source>
        <dbReference type="EMBL" id="KRN08666.1"/>
    </source>
</evidence>
<dbReference type="SUPFAM" id="SSF51735">
    <property type="entry name" value="NAD(P)-binding Rossmann-fold domains"/>
    <property type="match status" value="1"/>
</dbReference>
<dbReference type="InterPro" id="IPR002347">
    <property type="entry name" value="SDR_fam"/>
</dbReference>
<proteinExistence type="inferred from homology"/>
<dbReference type="NCBIfam" id="NF004824">
    <property type="entry name" value="PRK06180.1"/>
    <property type="match status" value="1"/>
</dbReference>
<evidence type="ECO:0000256" key="1">
    <source>
        <dbReference type="ARBA" id="ARBA00006484"/>
    </source>
</evidence>
<protein>
    <submittedName>
        <fullName evidence="4">Short-chain alcohol dehydrogenase</fullName>
    </submittedName>
</protein>
<dbReference type="PANTHER" id="PTHR43976:SF16">
    <property type="entry name" value="SHORT-CHAIN DEHYDROGENASE_REDUCTASE FAMILY PROTEIN"/>
    <property type="match status" value="1"/>
</dbReference>
<dbReference type="Proteomes" id="UP000050898">
    <property type="component" value="Unassembled WGS sequence"/>
</dbReference>
<dbReference type="PANTHER" id="PTHR43976">
    <property type="entry name" value="SHORT CHAIN DEHYDROGENASE"/>
    <property type="match status" value="1"/>
</dbReference>
<name>A0A0R2E7Z3_9LACO</name>
<dbReference type="InterPro" id="IPR036291">
    <property type="entry name" value="NAD(P)-bd_dom_sf"/>
</dbReference>
<accession>A0A0R2E7Z3</accession>
<dbReference type="PRINTS" id="PR00080">
    <property type="entry name" value="SDRFAMILY"/>
</dbReference>
<comment type="similarity">
    <text evidence="1 3">Belongs to the short-chain dehydrogenases/reductases (SDR) family.</text>
</comment>
<dbReference type="InterPro" id="IPR051911">
    <property type="entry name" value="SDR_oxidoreductase"/>
</dbReference>
<keyword evidence="2" id="KW-0560">Oxidoreductase</keyword>
<evidence type="ECO:0000256" key="2">
    <source>
        <dbReference type="ARBA" id="ARBA00023002"/>
    </source>
</evidence>
<dbReference type="Gene3D" id="3.40.50.720">
    <property type="entry name" value="NAD(P)-binding Rossmann-like Domain"/>
    <property type="match status" value="1"/>
</dbReference>
<dbReference type="Pfam" id="PF00106">
    <property type="entry name" value="adh_short"/>
    <property type="match status" value="1"/>
</dbReference>
<organism evidence="4 5">
    <name type="scientific">Liquorilactobacillus mali KCTC 3596 = DSM 20444</name>
    <dbReference type="NCBI Taxonomy" id="1046596"/>
    <lineage>
        <taxon>Bacteria</taxon>
        <taxon>Bacillati</taxon>
        <taxon>Bacillota</taxon>
        <taxon>Bacilli</taxon>
        <taxon>Lactobacillales</taxon>
        <taxon>Lactobacillaceae</taxon>
        <taxon>Liquorilactobacillus</taxon>
    </lineage>
</organism>
<dbReference type="PRINTS" id="PR00081">
    <property type="entry name" value="GDHRDH"/>
</dbReference>